<protein>
    <submittedName>
        <fullName evidence="2">Uncharacterized protein</fullName>
    </submittedName>
</protein>
<name>Q096H0_STIAD</name>
<evidence type="ECO:0000256" key="1">
    <source>
        <dbReference type="SAM" id="MobiDB-lite"/>
    </source>
</evidence>
<accession>Q096H0</accession>
<comment type="caution">
    <text evidence="2">The sequence shown here is derived from an EMBL/GenBank/DDBJ whole genome shotgun (WGS) entry which is preliminary data.</text>
</comment>
<feature type="region of interest" description="Disordered" evidence="1">
    <location>
        <begin position="1"/>
        <end position="22"/>
    </location>
</feature>
<gene>
    <name evidence="2" type="ORF">STIAU_3750</name>
</gene>
<dbReference type="AlphaFoldDB" id="Q096H0"/>
<feature type="non-terminal residue" evidence="2">
    <location>
        <position position="1"/>
    </location>
</feature>
<dbReference type="Proteomes" id="UP000032702">
    <property type="component" value="Unassembled WGS sequence"/>
</dbReference>
<sequence length="22" mass="2153">ASAGPIFAEPSGNELAPAARAR</sequence>
<reference evidence="2 3" key="1">
    <citation type="submission" date="2006-04" db="EMBL/GenBank/DDBJ databases">
        <authorList>
            <person name="Nierman W.C."/>
        </authorList>
    </citation>
    <scope>NUCLEOTIDE SEQUENCE [LARGE SCALE GENOMIC DNA]</scope>
    <source>
        <strain evidence="2 3">DW4/3-1</strain>
    </source>
</reference>
<dbReference type="EMBL" id="AAMD01000030">
    <property type="protein sequence ID" value="EAU67610.1"/>
    <property type="molecule type" value="Genomic_DNA"/>
</dbReference>
<evidence type="ECO:0000313" key="3">
    <source>
        <dbReference type="Proteomes" id="UP000032702"/>
    </source>
</evidence>
<organism evidence="2 3">
    <name type="scientific">Stigmatella aurantiaca (strain DW4/3-1)</name>
    <dbReference type="NCBI Taxonomy" id="378806"/>
    <lineage>
        <taxon>Bacteria</taxon>
        <taxon>Pseudomonadati</taxon>
        <taxon>Myxococcota</taxon>
        <taxon>Myxococcia</taxon>
        <taxon>Myxococcales</taxon>
        <taxon>Cystobacterineae</taxon>
        <taxon>Archangiaceae</taxon>
        <taxon>Stigmatella</taxon>
    </lineage>
</organism>
<evidence type="ECO:0000313" key="2">
    <source>
        <dbReference type="EMBL" id="EAU67610.1"/>
    </source>
</evidence>
<proteinExistence type="predicted"/>